<dbReference type="Proteomes" id="UP000799779">
    <property type="component" value="Unassembled WGS sequence"/>
</dbReference>
<reference evidence="4" key="1">
    <citation type="journal article" date="2020" name="Stud. Mycol.">
        <title>101 Dothideomycetes genomes: a test case for predicting lifestyles and emergence of pathogens.</title>
        <authorList>
            <person name="Haridas S."/>
            <person name="Albert R."/>
            <person name="Binder M."/>
            <person name="Bloem J."/>
            <person name="Labutti K."/>
            <person name="Salamov A."/>
            <person name="Andreopoulos B."/>
            <person name="Baker S."/>
            <person name="Barry K."/>
            <person name="Bills G."/>
            <person name="Bluhm B."/>
            <person name="Cannon C."/>
            <person name="Castanera R."/>
            <person name="Culley D."/>
            <person name="Daum C."/>
            <person name="Ezra D."/>
            <person name="Gonzalez J."/>
            <person name="Henrissat B."/>
            <person name="Kuo A."/>
            <person name="Liang C."/>
            <person name="Lipzen A."/>
            <person name="Lutzoni F."/>
            <person name="Magnuson J."/>
            <person name="Mondo S."/>
            <person name="Nolan M."/>
            <person name="Ohm R."/>
            <person name="Pangilinan J."/>
            <person name="Park H.-J."/>
            <person name="Ramirez L."/>
            <person name="Alfaro M."/>
            <person name="Sun H."/>
            <person name="Tritt A."/>
            <person name="Yoshinaga Y."/>
            <person name="Zwiers L.-H."/>
            <person name="Turgeon B."/>
            <person name="Goodwin S."/>
            <person name="Spatafora J."/>
            <person name="Crous P."/>
            <person name="Grigoriev I."/>
        </authorList>
    </citation>
    <scope>NUCLEOTIDE SEQUENCE</scope>
    <source>
        <strain evidence="4">CBS 123094</strain>
    </source>
</reference>
<keyword evidence="2 3" id="KW-0040">ANK repeat</keyword>
<evidence type="ECO:0000256" key="3">
    <source>
        <dbReference type="PROSITE-ProRule" id="PRU00023"/>
    </source>
</evidence>
<keyword evidence="1" id="KW-0677">Repeat</keyword>
<dbReference type="OrthoDB" id="5369447at2759"/>
<dbReference type="SMART" id="SM00248">
    <property type="entry name" value="ANK"/>
    <property type="match status" value="4"/>
</dbReference>
<sequence length="316" mass="35607">MYPDHWSPGSDRRAISQTPPWANDALLSACSAGNLSRLRMHLRTREMTDDDSQELLFRLLLEATKKRHVAVVEYLLQQIKSTDFPHDIIDSAVGAGLEIYRLFHTKNPDIIHHEHERLGDAVCWAVSACDPEFLSYLLDNGADPGRSLRLSPRIWCVELPIEYTVLVLRELHEHQAVAYGHDYYREYMAILRLLLQHGAVINGANAIQQAGFYGRVEVLEILIDAGGDVNWVLDPYSKDPELETTARPFCEIQGQELYGTALHYAASNGHFETVKFLLDHGADPLKKDSLGASASERAQEYGHLEIVSLIECLTHP</sequence>
<dbReference type="EMBL" id="ML977558">
    <property type="protein sequence ID" value="KAF2007101.1"/>
    <property type="molecule type" value="Genomic_DNA"/>
</dbReference>
<dbReference type="PROSITE" id="PS50297">
    <property type="entry name" value="ANK_REP_REGION"/>
    <property type="match status" value="2"/>
</dbReference>
<evidence type="ECO:0000313" key="4">
    <source>
        <dbReference type="EMBL" id="KAF2007101.1"/>
    </source>
</evidence>
<proteinExistence type="predicted"/>
<dbReference type="InterPro" id="IPR002110">
    <property type="entry name" value="Ankyrin_rpt"/>
</dbReference>
<gene>
    <name evidence="4" type="ORF">P154DRAFT_615176</name>
</gene>
<dbReference type="Gene3D" id="1.25.40.20">
    <property type="entry name" value="Ankyrin repeat-containing domain"/>
    <property type="match status" value="2"/>
</dbReference>
<evidence type="ECO:0000256" key="2">
    <source>
        <dbReference type="ARBA" id="ARBA00023043"/>
    </source>
</evidence>
<protein>
    <submittedName>
        <fullName evidence="4">Ankyrin</fullName>
    </submittedName>
</protein>
<evidence type="ECO:0000313" key="5">
    <source>
        <dbReference type="Proteomes" id="UP000799779"/>
    </source>
</evidence>
<evidence type="ECO:0000256" key="1">
    <source>
        <dbReference type="ARBA" id="ARBA00022737"/>
    </source>
</evidence>
<feature type="repeat" description="ANK" evidence="3">
    <location>
        <begin position="202"/>
        <end position="230"/>
    </location>
</feature>
<dbReference type="InterPro" id="IPR036770">
    <property type="entry name" value="Ankyrin_rpt-contain_sf"/>
</dbReference>
<dbReference type="Pfam" id="PF12796">
    <property type="entry name" value="Ank_2"/>
    <property type="match status" value="1"/>
</dbReference>
<dbReference type="AlphaFoldDB" id="A0A6A5X1Q4"/>
<dbReference type="SUPFAM" id="SSF48403">
    <property type="entry name" value="Ankyrin repeat"/>
    <property type="match status" value="1"/>
</dbReference>
<organism evidence="4 5">
    <name type="scientific">Amniculicola lignicola CBS 123094</name>
    <dbReference type="NCBI Taxonomy" id="1392246"/>
    <lineage>
        <taxon>Eukaryota</taxon>
        <taxon>Fungi</taxon>
        <taxon>Dikarya</taxon>
        <taxon>Ascomycota</taxon>
        <taxon>Pezizomycotina</taxon>
        <taxon>Dothideomycetes</taxon>
        <taxon>Pleosporomycetidae</taxon>
        <taxon>Pleosporales</taxon>
        <taxon>Amniculicolaceae</taxon>
        <taxon>Amniculicola</taxon>
    </lineage>
</organism>
<keyword evidence="5" id="KW-1185">Reference proteome</keyword>
<dbReference type="PANTHER" id="PTHR24203">
    <property type="entry name" value="ANKYRIN REPEAT FAMILY PROTEIN"/>
    <property type="match status" value="1"/>
</dbReference>
<accession>A0A6A5X1Q4</accession>
<dbReference type="PROSITE" id="PS50088">
    <property type="entry name" value="ANK_REPEAT"/>
    <property type="match status" value="2"/>
</dbReference>
<feature type="repeat" description="ANK" evidence="3">
    <location>
        <begin position="260"/>
        <end position="289"/>
    </location>
</feature>
<dbReference type="PANTHER" id="PTHR24203:SF45">
    <property type="entry name" value="ANKYRIN REPEAT DOMAIN 6"/>
    <property type="match status" value="1"/>
</dbReference>
<name>A0A6A5X1Q4_9PLEO</name>